<dbReference type="eggNOG" id="ENOG502ZHP6">
    <property type="taxonomic scope" value="Bacteria"/>
</dbReference>
<evidence type="ECO:0000313" key="2">
    <source>
        <dbReference type="Proteomes" id="UP000002382"/>
    </source>
</evidence>
<dbReference type="Proteomes" id="UP000002382">
    <property type="component" value="Chromosome"/>
</dbReference>
<evidence type="ECO:0008006" key="3">
    <source>
        <dbReference type="Google" id="ProtNLM"/>
    </source>
</evidence>
<evidence type="ECO:0000313" key="1">
    <source>
        <dbReference type="EMBL" id="ACR79717.1"/>
    </source>
</evidence>
<reference evidence="1 2" key="1">
    <citation type="submission" date="2009-06" db="EMBL/GenBank/DDBJ databases">
        <title>Complete sequence of Thermotogales bacterium TBF 19.5.1.</title>
        <authorList>
            <consortium name="US DOE Joint Genome Institute"/>
            <person name="Lucas S."/>
            <person name="Copeland A."/>
            <person name="Lapidus A."/>
            <person name="Glavina del Rio T."/>
            <person name="Tice H."/>
            <person name="Bruce D."/>
            <person name="Goodwin L."/>
            <person name="Pitluck S."/>
            <person name="Chertkov O."/>
            <person name="Brettin T."/>
            <person name="Detter J.C."/>
            <person name="Han C."/>
            <person name="Schmutz J."/>
            <person name="Larimer F."/>
            <person name="Land M."/>
            <person name="Hauser L."/>
            <person name="Kyrpides N."/>
            <person name="Ovchinnikova G."/>
            <person name="Noll K."/>
        </authorList>
    </citation>
    <scope>NUCLEOTIDE SEQUENCE [LARGE SCALE GENOMIC DNA]</scope>
    <source>
        <strain evidence="2">ATCC BAA-1733 / DSM 21960 / TBF 19.5.1</strain>
    </source>
</reference>
<dbReference type="Gene3D" id="1.10.3910.10">
    <property type="entry name" value="SP0561-like"/>
    <property type="match status" value="1"/>
</dbReference>
<dbReference type="RefSeq" id="WP_015868379.1">
    <property type="nucleotide sequence ID" value="NC_012785.1"/>
</dbReference>
<keyword evidence="2" id="KW-1185">Reference proteome</keyword>
<dbReference type="AlphaFoldDB" id="C5CHG2"/>
<protein>
    <recommendedName>
        <fullName evidence="3">DUF1858 domain-containing protein</fullName>
    </recommendedName>
</protein>
<accession>C5CHG2</accession>
<reference evidence="1 2" key="2">
    <citation type="journal article" date="2011" name="J. Bacteriol.">
        <title>Genome Sequence of Kosmotoga olearia Strain TBF 19.5.1, a Thermophilic Bacterium with a Wide Growth Temperature Range, Isolated from the Troll B Oil Platform in the North Sea.</title>
        <authorList>
            <person name="Swithers K.S."/>
            <person name="Dipippo J.L."/>
            <person name="Bruce D.C."/>
            <person name="Detter C."/>
            <person name="Tapia R."/>
            <person name="Han S."/>
            <person name="Goodwin L.A."/>
            <person name="Han J."/>
            <person name="Woyke T."/>
            <person name="Pitluck S."/>
            <person name="Pennacchio L."/>
            <person name="Nolan M."/>
            <person name="Mikhailova N."/>
            <person name="Land M.L."/>
            <person name="Nesbo C.L."/>
            <person name="Gogarten J.P."/>
            <person name="Noll K.M."/>
        </authorList>
    </citation>
    <scope>NUCLEOTIDE SEQUENCE [LARGE SCALE GENOMIC DNA]</scope>
    <source>
        <strain evidence="2">ATCC BAA-1733 / DSM 21960 / TBF 19.5.1</strain>
    </source>
</reference>
<proteinExistence type="predicted"/>
<dbReference type="InterPro" id="IPR038062">
    <property type="entry name" value="ScdA-like_N_sf"/>
</dbReference>
<organism evidence="1 2">
    <name type="scientific">Kosmotoga olearia (strain ATCC BAA-1733 / DSM 21960 / TBF 19.5.1)</name>
    <dbReference type="NCBI Taxonomy" id="521045"/>
    <lineage>
        <taxon>Bacteria</taxon>
        <taxon>Thermotogati</taxon>
        <taxon>Thermotogota</taxon>
        <taxon>Thermotogae</taxon>
        <taxon>Kosmotogales</taxon>
        <taxon>Kosmotogaceae</taxon>
        <taxon>Kosmotoga</taxon>
    </lineage>
</organism>
<sequence>MISKNMPIPEIVDRYPFLIDFFLKKGIKLMVCGDVLWGTLEEEVNRQGKSEELDSIIKEANQIIQEKGSSGRTYLDLGGRNDG</sequence>
<dbReference type="STRING" id="521045.Kole_1009"/>
<gene>
    <name evidence="1" type="ordered locus">Kole_1009</name>
</gene>
<name>C5CHG2_KOSOT</name>
<dbReference type="SUPFAM" id="SSF140683">
    <property type="entry name" value="SP0561-like"/>
    <property type="match status" value="1"/>
</dbReference>
<dbReference type="HOGENOM" id="CLU_180540_4_0_0"/>
<dbReference type="KEGG" id="kol:Kole_1009"/>
<dbReference type="OrthoDB" id="47460at2"/>
<dbReference type="EMBL" id="CP001634">
    <property type="protein sequence ID" value="ACR79717.1"/>
    <property type="molecule type" value="Genomic_DNA"/>
</dbReference>